<evidence type="ECO:0000313" key="2">
    <source>
        <dbReference type="Proteomes" id="UP000249123"/>
    </source>
</evidence>
<dbReference type="STRING" id="1280941.HY2_13020"/>
<dbReference type="AlphaFoldDB" id="A0A062TZK3"/>
<dbReference type="Proteomes" id="UP000249123">
    <property type="component" value="Unassembled WGS sequence"/>
</dbReference>
<accession>A0A328K0F3</accession>
<protein>
    <submittedName>
        <fullName evidence="1">Uncharacterized protein</fullName>
    </submittedName>
</protein>
<name>A0A062TZK3_9PROT</name>
<evidence type="ECO:0000313" key="1">
    <source>
        <dbReference type="EMBL" id="RAN33444.1"/>
    </source>
</evidence>
<reference evidence="1 2" key="1">
    <citation type="submission" date="2013-04" db="EMBL/GenBank/DDBJ databases">
        <title>Hyphomonas sp. T24B3 Genome Sequencing.</title>
        <authorList>
            <person name="Lai Q."/>
            <person name="Shao Z."/>
        </authorList>
    </citation>
    <scope>NUCLEOTIDE SEQUENCE [LARGE SCALE GENOMIC DNA]</scope>
    <source>
        <strain evidence="1 2">T24B3</strain>
    </source>
</reference>
<keyword evidence="2" id="KW-1185">Reference proteome</keyword>
<dbReference type="EMBL" id="AWFB01000020">
    <property type="protein sequence ID" value="RAN33444.1"/>
    <property type="molecule type" value="Genomic_DNA"/>
</dbReference>
<accession>A0A062TZK3</accession>
<gene>
    <name evidence="1" type="ORF">HY3_12900</name>
</gene>
<comment type="caution">
    <text evidence="1">The sequence shown here is derived from an EMBL/GenBank/DDBJ whole genome shotgun (WGS) entry which is preliminary data.</text>
</comment>
<organism evidence="1 2">
    <name type="scientific">Hyphomonas pacifica</name>
    <dbReference type="NCBI Taxonomy" id="1280941"/>
    <lineage>
        <taxon>Bacteria</taxon>
        <taxon>Pseudomonadati</taxon>
        <taxon>Pseudomonadota</taxon>
        <taxon>Alphaproteobacteria</taxon>
        <taxon>Hyphomonadales</taxon>
        <taxon>Hyphomonadaceae</taxon>
        <taxon>Hyphomonas</taxon>
    </lineage>
</organism>
<proteinExistence type="predicted"/>
<sequence length="43" mass="4906">MREAPVRQFGDTPILHIQTIKKSPLGGMQVLSEQDARRRIAFL</sequence>